<dbReference type="Proteomes" id="UP000255231">
    <property type="component" value="Unassembled WGS sequence"/>
</dbReference>
<keyword evidence="3" id="KW-0808">Transferase</keyword>
<dbReference type="Gene3D" id="3.90.550.10">
    <property type="entry name" value="Spore Coat Polysaccharide Biosynthesis Protein SpsA, Chain A"/>
    <property type="match status" value="1"/>
</dbReference>
<dbReference type="KEGG" id="cil:EG358_03110"/>
<dbReference type="InterPro" id="IPR001173">
    <property type="entry name" value="Glyco_trans_2-like"/>
</dbReference>
<dbReference type="CDD" id="cd00761">
    <property type="entry name" value="Glyco_tranf_GTA_type"/>
    <property type="match status" value="1"/>
</dbReference>
<evidence type="ECO:0000313" key="2">
    <source>
        <dbReference type="EMBL" id="SIP87184.1"/>
    </source>
</evidence>
<dbReference type="AlphaFoldDB" id="A0A381F765"/>
<dbReference type="OrthoDB" id="1374586at2"/>
<sequence length="298" mass="35159">MIKLAIIIPYYKIDFFEKTIKSVAEQTNKNFVLYIGNDASPEAPLPIIEKYFTPNEYQYFGYKENIGGKNLALQWERILENVHEEWFEVLGDDDVMAPNFVEEFYNSIQYCNDQNIHCIKTVHHHIDEYGNLIRTNDYNVDSIEAYQLFINKYCGVASSSLSENIFKTKMYRKYGFEKIPLAWGSDDLAILTFSDYGTIYYNRATYIKVRLSNLSISGSENLNKNKDDAYNILREKFILHHSKMFPSEFVGKVIKQYLEYCYMTRQDAKYSVATYFLKNFSILNFFKTLKKIYYINSL</sequence>
<evidence type="ECO:0000313" key="3">
    <source>
        <dbReference type="EMBL" id="SUX42410.1"/>
    </source>
</evidence>
<protein>
    <submittedName>
        <fullName evidence="3">Glycosyl transferase family 2</fullName>
    </submittedName>
    <submittedName>
        <fullName evidence="2">Glycosyltransferase, GT2 family</fullName>
    </submittedName>
</protein>
<dbReference type="GeneID" id="303672677"/>
<name>A0A381F765_9FLAO</name>
<reference evidence="3 5" key="2">
    <citation type="submission" date="2018-06" db="EMBL/GenBank/DDBJ databases">
        <authorList>
            <consortium name="Pathogen Informatics"/>
            <person name="Doyle S."/>
        </authorList>
    </citation>
    <scope>NUCLEOTIDE SEQUENCE [LARGE SCALE GENOMIC DNA]</scope>
    <source>
        <strain evidence="3 5">NCTC13560</strain>
    </source>
</reference>
<gene>
    <name evidence="3" type="ORF">NCTC13560_01227</name>
    <name evidence="2" type="ORF">SAMN05421682_10198</name>
</gene>
<feature type="domain" description="Glycosyltransferase 2-like" evidence="1">
    <location>
        <begin position="6"/>
        <end position="135"/>
    </location>
</feature>
<accession>A0A381F765</accession>
<dbReference type="RefSeq" id="WP_076557325.1">
    <property type="nucleotide sequence ID" value="NZ_CP033929.1"/>
</dbReference>
<dbReference type="SUPFAM" id="SSF53448">
    <property type="entry name" value="Nucleotide-diphospho-sugar transferases"/>
    <property type="match status" value="1"/>
</dbReference>
<reference evidence="2 4" key="1">
    <citation type="submission" date="2017-01" db="EMBL/GenBank/DDBJ databases">
        <authorList>
            <person name="Varghese N."/>
            <person name="Submissions S."/>
        </authorList>
    </citation>
    <scope>NUCLEOTIDE SEQUENCE [LARGE SCALE GENOMIC DNA]</scope>
    <source>
        <strain evidence="2 4">ATCC 27950</strain>
    </source>
</reference>
<evidence type="ECO:0000313" key="5">
    <source>
        <dbReference type="Proteomes" id="UP000255231"/>
    </source>
</evidence>
<dbReference type="Pfam" id="PF00535">
    <property type="entry name" value="Glycos_transf_2"/>
    <property type="match status" value="1"/>
</dbReference>
<dbReference type="EMBL" id="UFVS01000001">
    <property type="protein sequence ID" value="SUX42410.1"/>
    <property type="molecule type" value="Genomic_DNA"/>
</dbReference>
<dbReference type="EMBL" id="FTMF01000001">
    <property type="protein sequence ID" value="SIP87184.1"/>
    <property type="molecule type" value="Genomic_DNA"/>
</dbReference>
<keyword evidence="4" id="KW-1185">Reference proteome</keyword>
<dbReference type="Proteomes" id="UP000185725">
    <property type="component" value="Unassembled WGS sequence"/>
</dbReference>
<dbReference type="GO" id="GO:0016740">
    <property type="term" value="F:transferase activity"/>
    <property type="evidence" value="ECO:0007669"/>
    <property type="project" value="UniProtKB-KW"/>
</dbReference>
<evidence type="ECO:0000259" key="1">
    <source>
        <dbReference type="Pfam" id="PF00535"/>
    </source>
</evidence>
<evidence type="ECO:0000313" key="4">
    <source>
        <dbReference type="Proteomes" id="UP000185725"/>
    </source>
</evidence>
<organism evidence="3 5">
    <name type="scientific">Chryseobacterium indoltheticum</name>
    <dbReference type="NCBI Taxonomy" id="254"/>
    <lineage>
        <taxon>Bacteria</taxon>
        <taxon>Pseudomonadati</taxon>
        <taxon>Bacteroidota</taxon>
        <taxon>Flavobacteriia</taxon>
        <taxon>Flavobacteriales</taxon>
        <taxon>Weeksellaceae</taxon>
        <taxon>Chryseobacterium group</taxon>
        <taxon>Chryseobacterium</taxon>
    </lineage>
</organism>
<dbReference type="InterPro" id="IPR029044">
    <property type="entry name" value="Nucleotide-diphossugar_trans"/>
</dbReference>
<proteinExistence type="predicted"/>